<organism evidence="2 3">
    <name type="scientific">Nitrosopumilus ureiphilus</name>
    <dbReference type="NCBI Taxonomy" id="1470067"/>
    <lineage>
        <taxon>Archaea</taxon>
        <taxon>Nitrososphaerota</taxon>
        <taxon>Nitrososphaeria</taxon>
        <taxon>Nitrosopumilales</taxon>
        <taxon>Nitrosopumilaceae</taxon>
        <taxon>Nitrosopumilus</taxon>
    </lineage>
</organism>
<sequence length="213" mass="24547">MALFKKNYHGASPFIEFLIVSLSLIAILIPLRIISKIIFEEELLGSLGLISIVLGMMLFLSKKEKLGRFGKMFIRQIIKNHKGKRKWFMYIQTALFLSIGILTVFSIHMGNNEYYILKEQIITEFHRQGITESSLNYEGIKQISSQIPLKQQVEVVIALPLLIIQNFEIFSAILAITDNLMGGWVMYFWQVVLIEIIEVSVFLSITRKIFLKS</sequence>
<keyword evidence="3" id="KW-1185">Reference proteome</keyword>
<evidence type="ECO:0000256" key="1">
    <source>
        <dbReference type="SAM" id="Phobius"/>
    </source>
</evidence>
<gene>
    <name evidence="2" type="ORF">C5F50_07000</name>
</gene>
<dbReference type="Proteomes" id="UP000509478">
    <property type="component" value="Chromosome"/>
</dbReference>
<reference evidence="2 3" key="1">
    <citation type="submission" date="2018-02" db="EMBL/GenBank/DDBJ databases">
        <title>Complete genome of Nitrosopumilus ureaphilus PS0.</title>
        <authorList>
            <person name="Qin W."/>
            <person name="Zheng Y."/>
            <person name="Stahl D.A."/>
        </authorList>
    </citation>
    <scope>NUCLEOTIDE SEQUENCE [LARGE SCALE GENOMIC DNA]</scope>
    <source>
        <strain evidence="2 3">PS0</strain>
    </source>
</reference>
<keyword evidence="1" id="KW-0472">Membrane</keyword>
<dbReference type="RefSeq" id="WP_179370711.1">
    <property type="nucleotide sequence ID" value="NZ_CP026995.1"/>
</dbReference>
<evidence type="ECO:0000313" key="3">
    <source>
        <dbReference type="Proteomes" id="UP000509478"/>
    </source>
</evidence>
<accession>A0A7D5M613</accession>
<dbReference type="OrthoDB" id="4827at2157"/>
<feature type="transmembrane region" description="Helical" evidence="1">
    <location>
        <begin position="12"/>
        <end position="31"/>
    </location>
</feature>
<dbReference type="EMBL" id="CP026995">
    <property type="protein sequence ID" value="QLH06851.1"/>
    <property type="molecule type" value="Genomic_DNA"/>
</dbReference>
<name>A0A7D5M613_9ARCH</name>
<feature type="transmembrane region" description="Helical" evidence="1">
    <location>
        <begin position="187"/>
        <end position="205"/>
    </location>
</feature>
<dbReference type="AlphaFoldDB" id="A0A7D5M613"/>
<keyword evidence="1" id="KW-0812">Transmembrane</keyword>
<feature type="transmembrane region" description="Helical" evidence="1">
    <location>
        <begin position="43"/>
        <end position="61"/>
    </location>
</feature>
<evidence type="ECO:0000313" key="2">
    <source>
        <dbReference type="EMBL" id="QLH06851.1"/>
    </source>
</evidence>
<protein>
    <submittedName>
        <fullName evidence="2">Uncharacterized protein</fullName>
    </submittedName>
</protein>
<dbReference type="GeneID" id="56067831"/>
<dbReference type="KEGG" id="nue:C5F50_07000"/>
<proteinExistence type="predicted"/>
<keyword evidence="1" id="KW-1133">Transmembrane helix</keyword>
<feature type="transmembrane region" description="Helical" evidence="1">
    <location>
        <begin position="87"/>
        <end position="107"/>
    </location>
</feature>